<proteinExistence type="inferred from homology"/>
<feature type="transmembrane region" description="Helical" evidence="10">
    <location>
        <begin position="54"/>
        <end position="74"/>
    </location>
</feature>
<dbReference type="PANTHER" id="PTHR13080:SF20">
    <property type="entry name" value="ATP SYNTHASE SUBUNIT F, MITOCHONDRIAL-RELATED"/>
    <property type="match status" value="1"/>
</dbReference>
<keyword evidence="7" id="KW-0496">Mitochondrion</keyword>
<comment type="caution">
    <text evidence="11">The sequence shown here is derived from an EMBL/GenBank/DDBJ whole genome shotgun (WGS) entry which is preliminary data.</text>
</comment>
<keyword evidence="6" id="KW-0406">Ion transport</keyword>
<evidence type="ECO:0000313" key="11">
    <source>
        <dbReference type="EMBL" id="TRY65798.1"/>
    </source>
</evidence>
<dbReference type="Proteomes" id="UP000316079">
    <property type="component" value="Unassembled WGS sequence"/>
</dbReference>
<dbReference type="GO" id="GO:0031966">
    <property type="term" value="C:mitochondrial membrane"/>
    <property type="evidence" value="ECO:0007669"/>
    <property type="project" value="UniProtKB-SubCell"/>
</dbReference>
<dbReference type="STRING" id="623744.A0A553NK55"/>
<dbReference type="Pfam" id="PF10206">
    <property type="entry name" value="WRW"/>
    <property type="match status" value="1"/>
</dbReference>
<accession>A0A553NK55</accession>
<keyword evidence="9" id="KW-0066">ATP synthesis</keyword>
<dbReference type="EMBL" id="SRMA01026894">
    <property type="protein sequence ID" value="TRY65798.1"/>
    <property type="molecule type" value="Genomic_DNA"/>
</dbReference>
<reference evidence="11 12" key="1">
    <citation type="journal article" date="2019" name="Sci. Data">
        <title>Hybrid genome assembly and annotation of Danionella translucida.</title>
        <authorList>
            <person name="Kadobianskyi M."/>
            <person name="Schulze L."/>
            <person name="Schuelke M."/>
            <person name="Judkewitz B."/>
        </authorList>
    </citation>
    <scope>NUCLEOTIDE SEQUENCE [LARGE SCALE GENOMIC DNA]</scope>
    <source>
        <strain evidence="11 12">Bolton</strain>
    </source>
</reference>
<gene>
    <name evidence="11" type="ORF">DNTS_024080</name>
</gene>
<dbReference type="InterPro" id="IPR019344">
    <property type="entry name" value="F1F0-ATPsyn_F_prd"/>
</dbReference>
<organism evidence="11 12">
    <name type="scientific">Danionella cerebrum</name>
    <dbReference type="NCBI Taxonomy" id="2873325"/>
    <lineage>
        <taxon>Eukaryota</taxon>
        <taxon>Metazoa</taxon>
        <taxon>Chordata</taxon>
        <taxon>Craniata</taxon>
        <taxon>Vertebrata</taxon>
        <taxon>Euteleostomi</taxon>
        <taxon>Actinopterygii</taxon>
        <taxon>Neopterygii</taxon>
        <taxon>Teleostei</taxon>
        <taxon>Ostariophysi</taxon>
        <taxon>Cypriniformes</taxon>
        <taxon>Danionidae</taxon>
        <taxon>Danioninae</taxon>
        <taxon>Danionella</taxon>
    </lineage>
</organism>
<comment type="similarity">
    <text evidence="2">Belongs to the ATPase F chain family.</text>
</comment>
<evidence type="ECO:0000256" key="4">
    <source>
        <dbReference type="ARBA" id="ARBA00022547"/>
    </source>
</evidence>
<evidence type="ECO:0000256" key="5">
    <source>
        <dbReference type="ARBA" id="ARBA00022781"/>
    </source>
</evidence>
<keyword evidence="12" id="KW-1185">Reference proteome</keyword>
<dbReference type="PANTHER" id="PTHR13080">
    <property type="entry name" value="ATP SYNTHASE F CHAIN, MITOCHONDRIAL-RELATED"/>
    <property type="match status" value="1"/>
</dbReference>
<keyword evidence="4" id="KW-0138">CF(0)</keyword>
<evidence type="ECO:0000256" key="8">
    <source>
        <dbReference type="ARBA" id="ARBA00023136"/>
    </source>
</evidence>
<protein>
    <submittedName>
        <fullName evidence="11">Uncharacterized protein</fullName>
    </submittedName>
</protein>
<dbReference type="AlphaFoldDB" id="A0A553NK55"/>
<evidence type="ECO:0000256" key="9">
    <source>
        <dbReference type="ARBA" id="ARBA00023310"/>
    </source>
</evidence>
<keyword evidence="5" id="KW-0375">Hydrogen ion transport</keyword>
<evidence type="ECO:0000313" key="12">
    <source>
        <dbReference type="Proteomes" id="UP000316079"/>
    </source>
</evidence>
<evidence type="ECO:0000256" key="7">
    <source>
        <dbReference type="ARBA" id="ARBA00023128"/>
    </source>
</evidence>
<sequence>MADKPVVLAEKRLLDVMLRELPAWLGHRGFRPLRAIRRGYDLYLNKYIYVKKGGIGGITMAVAAYVAVSYVFCYEHIKEHDMQRKYH</sequence>
<keyword evidence="10" id="KW-0812">Transmembrane</keyword>
<dbReference type="OrthoDB" id="8921675at2759"/>
<evidence type="ECO:0000256" key="10">
    <source>
        <dbReference type="SAM" id="Phobius"/>
    </source>
</evidence>
<name>A0A553NK55_9TELE</name>
<evidence type="ECO:0000256" key="2">
    <source>
        <dbReference type="ARBA" id="ARBA00005895"/>
    </source>
</evidence>
<keyword evidence="8 10" id="KW-0472">Membrane</keyword>
<dbReference type="GO" id="GO:0042776">
    <property type="term" value="P:proton motive force-driven mitochondrial ATP synthesis"/>
    <property type="evidence" value="ECO:0007669"/>
    <property type="project" value="TreeGrafter"/>
</dbReference>
<evidence type="ECO:0000256" key="1">
    <source>
        <dbReference type="ARBA" id="ARBA00004325"/>
    </source>
</evidence>
<comment type="subcellular location">
    <subcellularLocation>
        <location evidence="1">Mitochondrion membrane</location>
    </subcellularLocation>
</comment>
<evidence type="ECO:0000256" key="3">
    <source>
        <dbReference type="ARBA" id="ARBA00022448"/>
    </source>
</evidence>
<evidence type="ECO:0000256" key="6">
    <source>
        <dbReference type="ARBA" id="ARBA00023065"/>
    </source>
</evidence>
<dbReference type="GO" id="GO:0045259">
    <property type="term" value="C:proton-transporting ATP synthase complex"/>
    <property type="evidence" value="ECO:0007669"/>
    <property type="project" value="UniProtKB-KW"/>
</dbReference>
<keyword evidence="3" id="KW-0813">Transport</keyword>
<keyword evidence="10" id="KW-1133">Transmembrane helix</keyword>
<dbReference type="GO" id="GO:0046933">
    <property type="term" value="F:proton-transporting ATP synthase activity, rotational mechanism"/>
    <property type="evidence" value="ECO:0007669"/>
    <property type="project" value="TreeGrafter"/>
</dbReference>